<comment type="caution">
    <text evidence="3">The sequence shown here is derived from an EMBL/GenBank/DDBJ whole genome shotgun (WGS) entry which is preliminary data.</text>
</comment>
<proteinExistence type="predicted"/>
<dbReference type="PANTHER" id="PTHR43861">
    <property type="entry name" value="TRANS-ACONITATE 2-METHYLTRANSFERASE-RELATED"/>
    <property type="match status" value="1"/>
</dbReference>
<dbReference type="AlphaFoldDB" id="A0A8J6NRE5"/>
<organism evidence="3 4">
    <name type="scientific">Candidatus Desulfatibia profunda</name>
    <dbReference type="NCBI Taxonomy" id="2841695"/>
    <lineage>
        <taxon>Bacteria</taxon>
        <taxon>Pseudomonadati</taxon>
        <taxon>Thermodesulfobacteriota</taxon>
        <taxon>Desulfobacteria</taxon>
        <taxon>Desulfobacterales</taxon>
        <taxon>Desulfobacterales incertae sedis</taxon>
        <taxon>Candidatus Desulfatibia</taxon>
    </lineage>
</organism>
<feature type="domain" description="Methyltransferase" evidence="2">
    <location>
        <begin position="38"/>
        <end position="127"/>
    </location>
</feature>
<accession>A0A8J6NRE5</accession>
<gene>
    <name evidence="3" type="ORF">H8E23_04675</name>
</gene>
<protein>
    <submittedName>
        <fullName evidence="3">Class I SAM-dependent methyltransferase</fullName>
    </submittedName>
</protein>
<evidence type="ECO:0000259" key="2">
    <source>
        <dbReference type="Pfam" id="PF13649"/>
    </source>
</evidence>
<dbReference type="GO" id="GO:0032259">
    <property type="term" value="P:methylation"/>
    <property type="evidence" value="ECO:0007669"/>
    <property type="project" value="UniProtKB-KW"/>
</dbReference>
<dbReference type="SUPFAM" id="SSF53335">
    <property type="entry name" value="S-adenosyl-L-methionine-dependent methyltransferases"/>
    <property type="match status" value="1"/>
</dbReference>
<dbReference type="InterPro" id="IPR041698">
    <property type="entry name" value="Methyltransf_25"/>
</dbReference>
<dbReference type="Proteomes" id="UP000603434">
    <property type="component" value="Unassembled WGS sequence"/>
</dbReference>
<dbReference type="Gene3D" id="3.40.50.150">
    <property type="entry name" value="Vaccinia Virus protein VP39"/>
    <property type="match status" value="1"/>
</dbReference>
<sequence>MTDYYQENYQAYHEKTFSIDPSSFLDPLAARLSPEAFILDAGCSSGRDLFWFKQRGFEVIGLERSPGLAQLARENAGCEVIEDDFETYDFSFMEVDAILLAGALIHIPSDRFSAVFKNITSALTRHGIVLVTLKEGEGTRTGSHGRVFYLWQDEALRQMFEQLGFRVRNFSKSVSKTGSGDMWLAYVLQK</sequence>
<dbReference type="Pfam" id="PF13649">
    <property type="entry name" value="Methyltransf_25"/>
    <property type="match status" value="1"/>
</dbReference>
<keyword evidence="3" id="KW-0489">Methyltransferase</keyword>
<keyword evidence="1" id="KW-0808">Transferase</keyword>
<reference evidence="3 4" key="1">
    <citation type="submission" date="2020-08" db="EMBL/GenBank/DDBJ databases">
        <title>Bridging the membrane lipid divide: bacteria of the FCB group superphylum have the potential to synthesize archaeal ether lipids.</title>
        <authorList>
            <person name="Villanueva L."/>
            <person name="Von Meijenfeldt F.A.B."/>
            <person name="Westbye A.B."/>
            <person name="Yadav S."/>
            <person name="Hopmans E.C."/>
            <person name="Dutilh B.E."/>
            <person name="Sinninghe Damste J.S."/>
        </authorList>
    </citation>
    <scope>NUCLEOTIDE SEQUENCE [LARGE SCALE GENOMIC DNA]</scope>
    <source>
        <strain evidence="3">NIOZ-UU30</strain>
    </source>
</reference>
<dbReference type="EMBL" id="JACNJH010000101">
    <property type="protein sequence ID" value="MBC8360672.1"/>
    <property type="molecule type" value="Genomic_DNA"/>
</dbReference>
<dbReference type="CDD" id="cd02440">
    <property type="entry name" value="AdoMet_MTases"/>
    <property type="match status" value="1"/>
</dbReference>
<evidence type="ECO:0000313" key="3">
    <source>
        <dbReference type="EMBL" id="MBC8360672.1"/>
    </source>
</evidence>
<dbReference type="InterPro" id="IPR029063">
    <property type="entry name" value="SAM-dependent_MTases_sf"/>
</dbReference>
<evidence type="ECO:0000313" key="4">
    <source>
        <dbReference type="Proteomes" id="UP000603434"/>
    </source>
</evidence>
<evidence type="ECO:0000256" key="1">
    <source>
        <dbReference type="ARBA" id="ARBA00022679"/>
    </source>
</evidence>
<name>A0A8J6NRE5_9BACT</name>
<dbReference type="GO" id="GO:0008168">
    <property type="term" value="F:methyltransferase activity"/>
    <property type="evidence" value="ECO:0007669"/>
    <property type="project" value="UniProtKB-KW"/>
</dbReference>